<evidence type="ECO:0000256" key="2">
    <source>
        <dbReference type="ARBA" id="ARBA00022722"/>
    </source>
</evidence>
<dbReference type="Proteomes" id="UP001152797">
    <property type="component" value="Unassembled WGS sequence"/>
</dbReference>
<proteinExistence type="predicted"/>
<evidence type="ECO:0000256" key="5">
    <source>
        <dbReference type="SAM" id="MobiDB-lite"/>
    </source>
</evidence>
<evidence type="ECO:0000259" key="6">
    <source>
        <dbReference type="SMART" id="SM00479"/>
    </source>
</evidence>
<dbReference type="AlphaFoldDB" id="A0A9P1DL76"/>
<dbReference type="OrthoDB" id="8191639at2759"/>
<dbReference type="GO" id="GO:0003676">
    <property type="term" value="F:nucleic acid binding"/>
    <property type="evidence" value="ECO:0007669"/>
    <property type="project" value="InterPro"/>
</dbReference>
<dbReference type="EMBL" id="CAMXCT020005357">
    <property type="protein sequence ID" value="CAL1165518.1"/>
    <property type="molecule type" value="Genomic_DNA"/>
</dbReference>
<evidence type="ECO:0000313" key="8">
    <source>
        <dbReference type="EMBL" id="CAL4799455.1"/>
    </source>
</evidence>
<feature type="region of interest" description="Disordered" evidence="5">
    <location>
        <begin position="1"/>
        <end position="22"/>
    </location>
</feature>
<protein>
    <submittedName>
        <fullName evidence="8">RNA exonuclease 4</fullName>
    </submittedName>
</protein>
<dbReference type="EMBL" id="CAMXCT010005357">
    <property type="protein sequence ID" value="CAI4012143.1"/>
    <property type="molecule type" value="Genomic_DNA"/>
</dbReference>
<dbReference type="SUPFAM" id="SSF53098">
    <property type="entry name" value="Ribonuclease H-like"/>
    <property type="match status" value="1"/>
</dbReference>
<dbReference type="Gene3D" id="3.30.420.10">
    <property type="entry name" value="Ribonuclease H-like superfamily/Ribonuclease H"/>
    <property type="match status" value="1"/>
</dbReference>
<dbReference type="SMART" id="SM00479">
    <property type="entry name" value="EXOIII"/>
    <property type="match status" value="1"/>
</dbReference>
<dbReference type="PANTHER" id="PTHR12801:SF45">
    <property type="entry name" value="RNA EXONUCLEASE 4"/>
    <property type="match status" value="1"/>
</dbReference>
<accession>A0A9P1DL76</accession>
<organism evidence="7">
    <name type="scientific">Cladocopium goreaui</name>
    <dbReference type="NCBI Taxonomy" id="2562237"/>
    <lineage>
        <taxon>Eukaryota</taxon>
        <taxon>Sar</taxon>
        <taxon>Alveolata</taxon>
        <taxon>Dinophyceae</taxon>
        <taxon>Suessiales</taxon>
        <taxon>Symbiodiniaceae</taxon>
        <taxon>Cladocopium</taxon>
    </lineage>
</organism>
<dbReference type="GO" id="GO:0005634">
    <property type="term" value="C:nucleus"/>
    <property type="evidence" value="ECO:0007669"/>
    <property type="project" value="TreeGrafter"/>
</dbReference>
<evidence type="ECO:0000256" key="1">
    <source>
        <dbReference type="ARBA" id="ARBA00022552"/>
    </source>
</evidence>
<dbReference type="GO" id="GO:0004527">
    <property type="term" value="F:exonuclease activity"/>
    <property type="evidence" value="ECO:0007669"/>
    <property type="project" value="UniProtKB-KW"/>
</dbReference>
<dbReference type="InterPro" id="IPR036397">
    <property type="entry name" value="RNaseH_sf"/>
</dbReference>
<evidence type="ECO:0000256" key="4">
    <source>
        <dbReference type="ARBA" id="ARBA00025599"/>
    </source>
</evidence>
<keyword evidence="2" id="KW-0540">Nuclease</keyword>
<keyword evidence="8" id="KW-0269">Exonuclease</keyword>
<evidence type="ECO:0000313" key="9">
    <source>
        <dbReference type="Proteomes" id="UP001152797"/>
    </source>
</evidence>
<reference evidence="7" key="1">
    <citation type="submission" date="2022-10" db="EMBL/GenBank/DDBJ databases">
        <authorList>
            <person name="Chen Y."/>
            <person name="Dougan E. K."/>
            <person name="Chan C."/>
            <person name="Rhodes N."/>
            <person name="Thang M."/>
        </authorList>
    </citation>
    <scope>NUCLEOTIDE SEQUENCE</scope>
</reference>
<dbReference type="PANTHER" id="PTHR12801">
    <property type="entry name" value="RNA EXONUCLEASE REXO1 / RECO3 FAMILY MEMBER-RELATED"/>
    <property type="match status" value="1"/>
</dbReference>
<keyword evidence="9" id="KW-1185">Reference proteome</keyword>
<dbReference type="InterPro" id="IPR047021">
    <property type="entry name" value="REXO1/3/4-like"/>
</dbReference>
<name>A0A9P1DL76_9DINO</name>
<gene>
    <name evidence="7" type="ORF">C1SCF055_LOCUS37240</name>
</gene>
<comment type="caution">
    <text evidence="7">The sequence shown here is derived from an EMBL/GenBank/DDBJ whole genome shotgun (WGS) entry which is preliminary data.</text>
</comment>
<sequence length="252" mass="28173">MAATMPKCAAEATPKDDPVNVLPQHRRPRVRALDCEMVGVGFRGKRSVLIRVSVVSRHGKVLLDCLTEPEEEVTDWRTAYTGVDAEIFREIQQGSTRYEPQLPTLVLPTPLARAKVNALLDQVVVVGHDLRHDFHLLQRGKGSVFPQPRHMTRDTAFSPLLKAGLERPPLGLPGLKTLAASWLGDASLHCGAHSSVEDARVAMLLYRLLAPQWEIYDLRRYGAPDWTAFGRFGRRAKVKVRGKGGMAWNRRM</sequence>
<comment type="function">
    <text evidence="4">Exoribonuclease involved in ribosome biosynthesis. Involved in the processing of ITS1, the internal transcribed spacer localized between the 18S and 5.8S rRNAs.</text>
</comment>
<dbReference type="InterPro" id="IPR013520">
    <property type="entry name" value="Ribonucl_H"/>
</dbReference>
<dbReference type="InterPro" id="IPR012337">
    <property type="entry name" value="RNaseH-like_sf"/>
</dbReference>
<keyword evidence="3" id="KW-0378">Hydrolase</keyword>
<keyword evidence="1" id="KW-0698">rRNA processing</keyword>
<evidence type="ECO:0000313" key="7">
    <source>
        <dbReference type="EMBL" id="CAI4012143.1"/>
    </source>
</evidence>
<reference evidence="8 9" key="2">
    <citation type="submission" date="2024-05" db="EMBL/GenBank/DDBJ databases">
        <authorList>
            <person name="Chen Y."/>
            <person name="Shah S."/>
            <person name="Dougan E. K."/>
            <person name="Thang M."/>
            <person name="Chan C."/>
        </authorList>
    </citation>
    <scope>NUCLEOTIDE SEQUENCE [LARGE SCALE GENOMIC DNA]</scope>
</reference>
<dbReference type="GO" id="GO:0006364">
    <property type="term" value="P:rRNA processing"/>
    <property type="evidence" value="ECO:0007669"/>
    <property type="project" value="UniProtKB-KW"/>
</dbReference>
<feature type="domain" description="Exonuclease" evidence="6">
    <location>
        <begin position="29"/>
        <end position="215"/>
    </location>
</feature>
<evidence type="ECO:0000256" key="3">
    <source>
        <dbReference type="ARBA" id="ARBA00022801"/>
    </source>
</evidence>
<dbReference type="EMBL" id="CAMXCT030005357">
    <property type="protein sequence ID" value="CAL4799455.1"/>
    <property type="molecule type" value="Genomic_DNA"/>
</dbReference>